<comment type="caution">
    <text evidence="5">The sequence shown here is derived from an EMBL/GenBank/DDBJ whole genome shotgun (WGS) entry which is preliminary data.</text>
</comment>
<dbReference type="RefSeq" id="WP_179446105.1">
    <property type="nucleotide sequence ID" value="NZ_JACBZS010000001.1"/>
</dbReference>
<dbReference type="InterPro" id="IPR003137">
    <property type="entry name" value="PA_domain"/>
</dbReference>
<reference evidence="5 6" key="1">
    <citation type="submission" date="2020-07" db="EMBL/GenBank/DDBJ databases">
        <title>Sequencing the genomes of 1000 actinobacteria strains.</title>
        <authorList>
            <person name="Klenk H.-P."/>
        </authorList>
    </citation>
    <scope>NUCLEOTIDE SEQUENCE [LARGE SCALE GENOMIC DNA]</scope>
    <source>
        <strain evidence="5 6">DSM 103164</strain>
    </source>
</reference>
<dbReference type="Pfam" id="PF02225">
    <property type="entry name" value="PA"/>
    <property type="match status" value="1"/>
</dbReference>
<keyword evidence="5" id="KW-0378">Hydrolase</keyword>
<organism evidence="5 6">
    <name type="scientific">Naumannella cuiyingiana</name>
    <dbReference type="NCBI Taxonomy" id="1347891"/>
    <lineage>
        <taxon>Bacteria</taxon>
        <taxon>Bacillati</taxon>
        <taxon>Actinomycetota</taxon>
        <taxon>Actinomycetes</taxon>
        <taxon>Propionibacteriales</taxon>
        <taxon>Propionibacteriaceae</taxon>
        <taxon>Naumannella</taxon>
    </lineage>
</organism>
<dbReference type="PANTHER" id="PTHR12147:SF26">
    <property type="entry name" value="PEPTIDASE M28 DOMAIN-CONTAINING PROTEIN"/>
    <property type="match status" value="1"/>
</dbReference>
<proteinExistence type="predicted"/>
<gene>
    <name evidence="5" type="ORF">GGQ54_002999</name>
</gene>
<dbReference type="EMBL" id="JACBZS010000001">
    <property type="protein sequence ID" value="NYI72439.1"/>
    <property type="molecule type" value="Genomic_DNA"/>
</dbReference>
<dbReference type="GO" id="GO:0008235">
    <property type="term" value="F:metalloexopeptidase activity"/>
    <property type="evidence" value="ECO:0007669"/>
    <property type="project" value="InterPro"/>
</dbReference>
<dbReference type="SUPFAM" id="SSF53187">
    <property type="entry name" value="Zn-dependent exopeptidases"/>
    <property type="match status" value="1"/>
</dbReference>
<dbReference type="InterPro" id="IPR007484">
    <property type="entry name" value="Peptidase_M28"/>
</dbReference>
<dbReference type="Gene3D" id="3.50.30.30">
    <property type="match status" value="1"/>
</dbReference>
<dbReference type="SUPFAM" id="SSF52025">
    <property type="entry name" value="PA domain"/>
    <property type="match status" value="1"/>
</dbReference>
<feature type="region of interest" description="Disordered" evidence="1">
    <location>
        <begin position="481"/>
        <end position="512"/>
    </location>
</feature>
<evidence type="ECO:0000256" key="1">
    <source>
        <dbReference type="SAM" id="MobiDB-lite"/>
    </source>
</evidence>
<keyword evidence="2" id="KW-0732">Signal</keyword>
<dbReference type="Proteomes" id="UP000527616">
    <property type="component" value="Unassembled WGS sequence"/>
</dbReference>
<name>A0A7Z0IM72_9ACTN</name>
<evidence type="ECO:0000256" key="2">
    <source>
        <dbReference type="SAM" id="SignalP"/>
    </source>
</evidence>
<feature type="chain" id="PRO_5030964035" evidence="2">
    <location>
        <begin position="29"/>
        <end position="512"/>
    </location>
</feature>
<dbReference type="GO" id="GO:0006508">
    <property type="term" value="P:proteolysis"/>
    <property type="evidence" value="ECO:0007669"/>
    <property type="project" value="InterPro"/>
</dbReference>
<protein>
    <submittedName>
        <fullName evidence="5">Zn-dependent M28 family amino/carboxypeptidase</fullName>
    </submittedName>
</protein>
<dbReference type="Pfam" id="PF04389">
    <property type="entry name" value="Peptidase_M28"/>
    <property type="match status" value="1"/>
</dbReference>
<feature type="domain" description="Peptidase M28" evidence="4">
    <location>
        <begin position="247"/>
        <end position="467"/>
    </location>
</feature>
<sequence>MKIQPGSAVLAATAAIALAAVSVPPATAAPGGNPNNPKKFTKAVTAEAVMGHLEQFQAIADANGGNRAAGTSGYEESARYVERTLQAAGYQTWRQPFSFTYTETTTSLEEVSPTARSIDQRPMSYGPDTPVGGITGELVQPATVTGCDASEWGDTDATGKIALVSRGACSFSQKSLAAGEAGASALIIYNNEPGMLNGTLSAPNEGYVPTTGITQDDGQALAAEAAAGPVVVTFNLQSLVEERETFNVLAETTTGRDDNVVMIGSHLDGAQEGPGMSDNGSGAAANLETAVQMAKVNKVNNKIRFAFWGAEERGLVGARHYVNDLVENDPQALGDIALYLNYDMVGSPNYIIGVYDADQSTYPAPVPVPEGSAAVEKVFTDYYDSVDQPWVDTEFSGRSDYQPFIDNGVPSSGLFTGADGVKTPEEVELFGGTAGLLYDPNYHTAADDIDNINPEAIAINTKAMAHAAIVFAYDTSMVNGETSPGKSGKIKPGNQGKAKKVGAQAAPHLAAS</sequence>
<keyword evidence="5" id="KW-0645">Protease</keyword>
<dbReference type="GO" id="GO:0004180">
    <property type="term" value="F:carboxypeptidase activity"/>
    <property type="evidence" value="ECO:0007669"/>
    <property type="project" value="UniProtKB-KW"/>
</dbReference>
<keyword evidence="6" id="KW-1185">Reference proteome</keyword>
<evidence type="ECO:0000313" key="6">
    <source>
        <dbReference type="Proteomes" id="UP000527616"/>
    </source>
</evidence>
<evidence type="ECO:0000313" key="5">
    <source>
        <dbReference type="EMBL" id="NYI72439.1"/>
    </source>
</evidence>
<accession>A0A7Z0IM72</accession>
<feature type="domain" description="PA" evidence="3">
    <location>
        <begin position="134"/>
        <end position="221"/>
    </location>
</feature>
<dbReference type="InterPro" id="IPR045175">
    <property type="entry name" value="M28_fam"/>
</dbReference>
<dbReference type="InterPro" id="IPR046450">
    <property type="entry name" value="PA_dom_sf"/>
</dbReference>
<dbReference type="Gene3D" id="3.40.630.10">
    <property type="entry name" value="Zn peptidases"/>
    <property type="match status" value="1"/>
</dbReference>
<dbReference type="PANTHER" id="PTHR12147">
    <property type="entry name" value="METALLOPEPTIDASE M28 FAMILY MEMBER"/>
    <property type="match status" value="1"/>
</dbReference>
<feature type="signal peptide" evidence="2">
    <location>
        <begin position="1"/>
        <end position="28"/>
    </location>
</feature>
<evidence type="ECO:0000259" key="3">
    <source>
        <dbReference type="Pfam" id="PF02225"/>
    </source>
</evidence>
<keyword evidence="5" id="KW-0121">Carboxypeptidase</keyword>
<evidence type="ECO:0000259" key="4">
    <source>
        <dbReference type="Pfam" id="PF04389"/>
    </source>
</evidence>
<dbReference type="AlphaFoldDB" id="A0A7Z0IM72"/>